<sequence>MKKALALVLATASGIVLFIPDPIPLIDEATALLIFVSSLGALGINVSRFLPFLGKKVPKTKGPKEGPVVDV</sequence>
<keyword evidence="1" id="KW-1133">Transmembrane helix</keyword>
<dbReference type="Proteomes" id="UP000658278">
    <property type="component" value="Unassembled WGS sequence"/>
</dbReference>
<comment type="caution">
    <text evidence="2">The sequence shown here is derived from an EMBL/GenBank/DDBJ whole genome shotgun (WGS) entry which is preliminary data.</text>
</comment>
<name>A0A934VE88_9BACT</name>
<evidence type="ECO:0000313" key="2">
    <source>
        <dbReference type="EMBL" id="MBK1825796.1"/>
    </source>
</evidence>
<protein>
    <submittedName>
        <fullName evidence="2">Uncharacterized protein</fullName>
    </submittedName>
</protein>
<reference evidence="2" key="1">
    <citation type="submission" date="2021-01" db="EMBL/GenBank/DDBJ databases">
        <title>Modified the classification status of verrucomicrobia.</title>
        <authorList>
            <person name="Feng X."/>
        </authorList>
    </citation>
    <scope>NUCLEOTIDE SEQUENCE</scope>
    <source>
        <strain evidence="2">KCTC 22201</strain>
    </source>
</reference>
<keyword evidence="1" id="KW-0472">Membrane</keyword>
<proteinExistence type="predicted"/>
<gene>
    <name evidence="2" type="ORF">JIN81_02095</name>
</gene>
<evidence type="ECO:0000256" key="1">
    <source>
        <dbReference type="SAM" id="Phobius"/>
    </source>
</evidence>
<dbReference type="EMBL" id="JAENII010000002">
    <property type="protein sequence ID" value="MBK1825796.1"/>
    <property type="molecule type" value="Genomic_DNA"/>
</dbReference>
<keyword evidence="1" id="KW-0812">Transmembrane</keyword>
<dbReference type="AlphaFoldDB" id="A0A934VE88"/>
<evidence type="ECO:0000313" key="3">
    <source>
        <dbReference type="Proteomes" id="UP000658278"/>
    </source>
</evidence>
<accession>A0A934VE88</accession>
<feature type="transmembrane region" description="Helical" evidence="1">
    <location>
        <begin position="30"/>
        <end position="50"/>
    </location>
</feature>
<organism evidence="2 3">
    <name type="scientific">Haloferula rosea</name>
    <dbReference type="NCBI Taxonomy" id="490093"/>
    <lineage>
        <taxon>Bacteria</taxon>
        <taxon>Pseudomonadati</taxon>
        <taxon>Verrucomicrobiota</taxon>
        <taxon>Verrucomicrobiia</taxon>
        <taxon>Verrucomicrobiales</taxon>
        <taxon>Verrucomicrobiaceae</taxon>
        <taxon>Haloferula</taxon>
    </lineage>
</organism>
<dbReference type="RefSeq" id="WP_200275830.1">
    <property type="nucleotide sequence ID" value="NZ_JAENII010000002.1"/>
</dbReference>
<keyword evidence="3" id="KW-1185">Reference proteome</keyword>